<dbReference type="SUPFAM" id="SSF81338">
    <property type="entry name" value="Aquaporin-like"/>
    <property type="match status" value="1"/>
</dbReference>
<dbReference type="InterPro" id="IPR022357">
    <property type="entry name" value="MIP_CS"/>
</dbReference>
<dbReference type="InterPro" id="IPR023271">
    <property type="entry name" value="Aquaporin-like"/>
</dbReference>
<evidence type="ECO:0000256" key="4">
    <source>
        <dbReference type="ARBA" id="ARBA00022989"/>
    </source>
</evidence>
<evidence type="ECO:0000256" key="2">
    <source>
        <dbReference type="ARBA" id="ARBA00022448"/>
    </source>
</evidence>
<feature type="transmembrane region" description="Helical" evidence="8">
    <location>
        <begin position="117"/>
        <end position="138"/>
    </location>
</feature>
<evidence type="ECO:0000256" key="8">
    <source>
        <dbReference type="SAM" id="Phobius"/>
    </source>
</evidence>
<dbReference type="Pfam" id="PF00230">
    <property type="entry name" value="MIP"/>
    <property type="match status" value="1"/>
</dbReference>
<gene>
    <name evidence="9" type="ORF">KI387_020852</name>
</gene>
<dbReference type="PANTHER" id="PTHR45724:SF13">
    <property type="entry name" value="AQUAPORIN NIP1-1-RELATED"/>
    <property type="match status" value="1"/>
</dbReference>
<comment type="similarity">
    <text evidence="6">Belongs to the MIP/aquaporin (TC 1.A.8) family.</text>
</comment>
<dbReference type="AlphaFoldDB" id="A0AA38LBS4"/>
<dbReference type="GO" id="GO:0015267">
    <property type="term" value="F:channel activity"/>
    <property type="evidence" value="ECO:0007669"/>
    <property type="project" value="InterPro"/>
</dbReference>
<evidence type="ECO:0000313" key="10">
    <source>
        <dbReference type="Proteomes" id="UP000824469"/>
    </source>
</evidence>
<feature type="transmembrane region" description="Helical" evidence="8">
    <location>
        <begin position="42"/>
        <end position="62"/>
    </location>
</feature>
<dbReference type="PROSITE" id="PS00221">
    <property type="entry name" value="MIP"/>
    <property type="match status" value="1"/>
</dbReference>
<dbReference type="EMBL" id="JAHRHJ020000004">
    <property type="protein sequence ID" value="KAH9319083.1"/>
    <property type="molecule type" value="Genomic_DNA"/>
</dbReference>
<feature type="transmembrane region" description="Helical" evidence="8">
    <location>
        <begin position="158"/>
        <end position="177"/>
    </location>
</feature>
<dbReference type="InterPro" id="IPR034294">
    <property type="entry name" value="Aquaporin_transptr"/>
</dbReference>
<keyword evidence="3 6" id="KW-0812">Transmembrane</keyword>
<protein>
    <recommendedName>
        <fullName evidence="11">Aquaporin</fullName>
    </recommendedName>
</protein>
<evidence type="ECO:0000256" key="3">
    <source>
        <dbReference type="ARBA" id="ARBA00022692"/>
    </source>
</evidence>
<keyword evidence="5 8" id="KW-0472">Membrane</keyword>
<feature type="non-terminal residue" evidence="9">
    <location>
        <position position="202"/>
    </location>
</feature>
<feature type="non-terminal residue" evidence="9">
    <location>
        <position position="1"/>
    </location>
</feature>
<proteinExistence type="inferred from homology"/>
<sequence length="202" mass="21129">TFDGNKTGKKKSVPDDLGGRDLEDGIKNHCSRLPSVNFFKKVGAEVIGTFFMIFLGCGSVLIDKKTGGSITHLGVSLVWGMTVMVLIYTLGHISGAHFNPAVTLAFATVKKIPLNEIPGYIAAQVVGSISAGFVLRSLFGEIAHMAATVPAGSDRQSFVLEILITFLLMFVVCGVGTDTRAVGELTGLAVGATVVMVVIVAG</sequence>
<keyword evidence="10" id="KW-1185">Reference proteome</keyword>
<evidence type="ECO:0000256" key="6">
    <source>
        <dbReference type="RuleBase" id="RU000477"/>
    </source>
</evidence>
<feature type="transmembrane region" description="Helical" evidence="8">
    <location>
        <begin position="183"/>
        <end position="201"/>
    </location>
</feature>
<dbReference type="InterPro" id="IPR000425">
    <property type="entry name" value="MIP"/>
</dbReference>
<keyword evidence="2 6" id="KW-0813">Transport</keyword>
<dbReference type="PANTHER" id="PTHR45724">
    <property type="entry name" value="AQUAPORIN NIP2-1"/>
    <property type="match status" value="1"/>
</dbReference>
<dbReference type="PRINTS" id="PR00783">
    <property type="entry name" value="MINTRINSICP"/>
</dbReference>
<dbReference type="Gene3D" id="1.20.1080.10">
    <property type="entry name" value="Glycerol uptake facilitator protein"/>
    <property type="match status" value="1"/>
</dbReference>
<feature type="transmembrane region" description="Helical" evidence="8">
    <location>
        <begin position="74"/>
        <end position="97"/>
    </location>
</feature>
<reference evidence="9 10" key="1">
    <citation type="journal article" date="2021" name="Nat. Plants">
        <title>The Taxus genome provides insights into paclitaxel biosynthesis.</title>
        <authorList>
            <person name="Xiong X."/>
            <person name="Gou J."/>
            <person name="Liao Q."/>
            <person name="Li Y."/>
            <person name="Zhou Q."/>
            <person name="Bi G."/>
            <person name="Li C."/>
            <person name="Du R."/>
            <person name="Wang X."/>
            <person name="Sun T."/>
            <person name="Guo L."/>
            <person name="Liang H."/>
            <person name="Lu P."/>
            <person name="Wu Y."/>
            <person name="Zhang Z."/>
            <person name="Ro D.K."/>
            <person name="Shang Y."/>
            <person name="Huang S."/>
            <person name="Yan J."/>
        </authorList>
    </citation>
    <scope>NUCLEOTIDE SEQUENCE [LARGE SCALE GENOMIC DNA]</scope>
    <source>
        <strain evidence="9">Ta-2019</strain>
    </source>
</reference>
<evidence type="ECO:0000256" key="7">
    <source>
        <dbReference type="SAM" id="MobiDB-lite"/>
    </source>
</evidence>
<evidence type="ECO:0000256" key="5">
    <source>
        <dbReference type="ARBA" id="ARBA00023136"/>
    </source>
</evidence>
<comment type="subcellular location">
    <subcellularLocation>
        <location evidence="1">Membrane</location>
        <topology evidence="1">Multi-pass membrane protein</topology>
    </subcellularLocation>
</comment>
<organism evidence="9 10">
    <name type="scientific">Taxus chinensis</name>
    <name type="common">Chinese yew</name>
    <name type="synonym">Taxus wallichiana var. chinensis</name>
    <dbReference type="NCBI Taxonomy" id="29808"/>
    <lineage>
        <taxon>Eukaryota</taxon>
        <taxon>Viridiplantae</taxon>
        <taxon>Streptophyta</taxon>
        <taxon>Embryophyta</taxon>
        <taxon>Tracheophyta</taxon>
        <taxon>Spermatophyta</taxon>
        <taxon>Pinopsida</taxon>
        <taxon>Pinidae</taxon>
        <taxon>Conifers II</taxon>
        <taxon>Cupressales</taxon>
        <taxon>Taxaceae</taxon>
        <taxon>Taxus</taxon>
    </lineage>
</organism>
<dbReference type="OMA" id="CNEPPPC"/>
<dbReference type="Proteomes" id="UP000824469">
    <property type="component" value="Unassembled WGS sequence"/>
</dbReference>
<keyword evidence="4 8" id="KW-1133">Transmembrane helix</keyword>
<feature type="region of interest" description="Disordered" evidence="7">
    <location>
        <begin position="1"/>
        <end position="20"/>
    </location>
</feature>
<evidence type="ECO:0008006" key="11">
    <source>
        <dbReference type="Google" id="ProtNLM"/>
    </source>
</evidence>
<evidence type="ECO:0000256" key="1">
    <source>
        <dbReference type="ARBA" id="ARBA00004141"/>
    </source>
</evidence>
<comment type="caution">
    <text evidence="9">The sequence shown here is derived from an EMBL/GenBank/DDBJ whole genome shotgun (WGS) entry which is preliminary data.</text>
</comment>
<accession>A0AA38LBS4</accession>
<evidence type="ECO:0000313" key="9">
    <source>
        <dbReference type="EMBL" id="KAH9319083.1"/>
    </source>
</evidence>
<name>A0AA38LBS4_TAXCH</name>
<dbReference type="GO" id="GO:0016020">
    <property type="term" value="C:membrane"/>
    <property type="evidence" value="ECO:0007669"/>
    <property type="project" value="UniProtKB-SubCell"/>
</dbReference>